<evidence type="ECO:0000313" key="8">
    <source>
        <dbReference type="Proteomes" id="UP000817854"/>
    </source>
</evidence>
<evidence type="ECO:0000313" key="7">
    <source>
        <dbReference type="EMBL" id="NHN26094.1"/>
    </source>
</evidence>
<dbReference type="PANTHER" id="PTHR47566">
    <property type="match status" value="1"/>
</dbReference>
<evidence type="ECO:0000256" key="4">
    <source>
        <dbReference type="SAM" id="SignalP"/>
    </source>
</evidence>
<keyword evidence="2 4" id="KW-0732">Signal</keyword>
<keyword evidence="3" id="KW-0677">Repeat</keyword>
<comment type="caution">
    <text evidence="7">The sequence shown here is derived from an EMBL/GenBank/DDBJ whole genome shotgun (WGS) entry which is preliminary data.</text>
</comment>
<evidence type="ECO:0000256" key="2">
    <source>
        <dbReference type="ARBA" id="ARBA00022729"/>
    </source>
</evidence>
<feature type="domain" description="DUF7619" evidence="6">
    <location>
        <begin position="755"/>
        <end position="882"/>
    </location>
</feature>
<dbReference type="PANTHER" id="PTHR47566:SF1">
    <property type="entry name" value="PROTEIN NUD1"/>
    <property type="match status" value="1"/>
</dbReference>
<dbReference type="Pfam" id="PF24595">
    <property type="entry name" value="DUF7619"/>
    <property type="match status" value="1"/>
</dbReference>
<keyword evidence="8" id="KW-1185">Reference proteome</keyword>
<proteinExistence type="predicted"/>
<accession>A0ABX0IWA7</accession>
<dbReference type="EMBL" id="VEVQ02000006">
    <property type="protein sequence ID" value="NHN26094.1"/>
    <property type="molecule type" value="Genomic_DNA"/>
</dbReference>
<dbReference type="InterPro" id="IPR032675">
    <property type="entry name" value="LRR_dom_sf"/>
</dbReference>
<dbReference type="Gene3D" id="3.80.10.10">
    <property type="entry name" value="Ribonuclease Inhibitor"/>
    <property type="match status" value="1"/>
</dbReference>
<evidence type="ECO:0000256" key="1">
    <source>
        <dbReference type="ARBA" id="ARBA00022614"/>
    </source>
</evidence>
<evidence type="ECO:0000256" key="3">
    <source>
        <dbReference type="ARBA" id="ARBA00022737"/>
    </source>
</evidence>
<evidence type="ECO:0000259" key="5">
    <source>
        <dbReference type="Pfam" id="PF18962"/>
    </source>
</evidence>
<sequence>MKKIILLLLFITGTLYAQPPITTPSSYVICEYDTSGFGLFDLTSKTTEILGSLDPSLYTVTYYEYSTDAQNGVNPITNPTQYIATNVYKTVSVRVFENANTSNFAITYLQLITHYAPTIFQSSNMTVFEYPIDYIADFDLSQQIPLLVGNQTTLNVTFHLSEIEANTNTNPITNTTSYTNTTNHQVIYARLESPDTGCFDVANFELIVSLEGIVNITDANLKAKLLEADATNSIASNVNPNSSATWNIYTKIDTNNDGEIQFSEAAAIIHLNVSGGSITNTEIQDLQGLEYFYNLSYFNCNYNQLTAIDLSVYPNLKYFHSTNGLITSLDLTNCDKLEVLNVGYNLLTTLDLSQCPNLTDLVVRNNSFVSLDLSTNEKITSIDAFYNNLTSFTLQNKIFMRTLRIGFNQLADLQLVNLPILYRIQAQNNDLTEVDFSTVAFQIEPNNLPSTNILDVSVNNNVNLNFINLKNGFTNSSVDLMSDNLDDTQQYICVDDNDTFTYFSTTLNPIMNTYCSFDPNGDFNTVNGVVQFDMDNNGCDVSDPVVPYLGFEVSYDAVSTNSYVYSNTIGNYSLFASQIGTYTLAPNFENSSIYTITPLPGVFTIPVIDNSVTTQNFCISANGIFPDLEVVIAPIIPARPGFDAVYQIVYKNKGNQMLSGEVTFAFDDTLLDFVSSSVTPDAIATGLLTFNYANLQPFENRSLYVTLNVNSPTEIPAVNLGDVLDFTATINPIVGDGMAGDNIFVFNQDVIGSFDPNDITCIEGDVVSPASIGDYLHYVVNFENTGTDQAENIVIRVEVNPADYDINTMQLLNASHNVGIRVNNNIIEFIFQAIYLDTGGHGNILLKMKTKDNLIPSDIVTNKADIYFDYNAPVTTNLANTTFETLSNSIVTIDSSVSVYPNPSKGLFTINTNSTIESIEIYDVQGRIVQTKKSNEKSTFVDISSFSNGIYFMKIKSEKGENIEKIIKK</sequence>
<gene>
    <name evidence="7" type="ORF">FIA58_010440</name>
</gene>
<keyword evidence="1" id="KW-0433">Leucine-rich repeat</keyword>
<evidence type="ECO:0000259" key="6">
    <source>
        <dbReference type="Pfam" id="PF24595"/>
    </source>
</evidence>
<protein>
    <submittedName>
        <fullName evidence="7">T9SS type A sorting domain-containing protein</fullName>
    </submittedName>
</protein>
<organism evidence="7 8">
    <name type="scientific">Flavobacterium jejuense</name>
    <dbReference type="NCBI Taxonomy" id="1544455"/>
    <lineage>
        <taxon>Bacteria</taxon>
        <taxon>Pseudomonadati</taxon>
        <taxon>Bacteroidota</taxon>
        <taxon>Flavobacteriia</taxon>
        <taxon>Flavobacteriales</taxon>
        <taxon>Flavobacteriaceae</taxon>
        <taxon>Flavobacterium</taxon>
    </lineage>
</organism>
<feature type="signal peptide" evidence="4">
    <location>
        <begin position="1"/>
        <end position="17"/>
    </location>
</feature>
<reference evidence="7" key="1">
    <citation type="submission" date="2019-05" db="EMBL/GenBank/DDBJ databases">
        <authorList>
            <person name="Lianzixin W."/>
        </authorList>
    </citation>
    <scope>NUCLEOTIDE SEQUENCE</scope>
    <source>
        <strain evidence="7">EC11</strain>
    </source>
</reference>
<feature type="domain" description="Secretion system C-terminal sorting" evidence="5">
    <location>
        <begin position="899"/>
        <end position="967"/>
    </location>
</feature>
<dbReference type="Pfam" id="PF18962">
    <property type="entry name" value="Por_Secre_tail"/>
    <property type="match status" value="1"/>
</dbReference>
<dbReference type="RefSeq" id="WP_140962424.1">
    <property type="nucleotide sequence ID" value="NZ_VEVQ02000006.1"/>
</dbReference>
<dbReference type="InterPro" id="IPR055353">
    <property type="entry name" value="DUF7619"/>
</dbReference>
<dbReference type="Proteomes" id="UP000817854">
    <property type="component" value="Unassembled WGS sequence"/>
</dbReference>
<dbReference type="InterPro" id="IPR052574">
    <property type="entry name" value="CDIRP"/>
</dbReference>
<feature type="chain" id="PRO_5045578444" evidence="4">
    <location>
        <begin position="18"/>
        <end position="969"/>
    </location>
</feature>
<dbReference type="SUPFAM" id="SSF52058">
    <property type="entry name" value="L domain-like"/>
    <property type="match status" value="1"/>
</dbReference>
<reference evidence="7" key="2">
    <citation type="submission" date="2020-02" db="EMBL/GenBank/DDBJ databases">
        <title>Flavobacterium profundi sp. nov., isolated from a deep-sea seamount.</title>
        <authorList>
            <person name="Zhang D.-C."/>
        </authorList>
    </citation>
    <scope>NUCLEOTIDE SEQUENCE</scope>
    <source>
        <strain evidence="7">EC11</strain>
    </source>
</reference>
<dbReference type="InterPro" id="IPR026444">
    <property type="entry name" value="Secre_tail"/>
</dbReference>
<dbReference type="NCBIfam" id="TIGR04183">
    <property type="entry name" value="Por_Secre_tail"/>
    <property type="match status" value="1"/>
</dbReference>
<name>A0ABX0IWA7_9FLAO</name>